<gene>
    <name evidence="5" type="ORF">M0811_03368</name>
</gene>
<dbReference type="InterPro" id="IPR011333">
    <property type="entry name" value="SKP1/BTB/POZ_sf"/>
</dbReference>
<keyword evidence="1" id="KW-0677">Repeat</keyword>
<evidence type="ECO:0000256" key="3">
    <source>
        <dbReference type="PROSITE-ProRule" id="PRU00023"/>
    </source>
</evidence>
<dbReference type="SUPFAM" id="SSF54695">
    <property type="entry name" value="POZ domain"/>
    <property type="match status" value="1"/>
</dbReference>
<comment type="caution">
    <text evidence="5">The sequence shown here is derived from an EMBL/GenBank/DDBJ whole genome shotgun (WGS) entry which is preliminary data.</text>
</comment>
<dbReference type="Gene3D" id="1.25.40.20">
    <property type="entry name" value="Ankyrin repeat-containing domain"/>
    <property type="match status" value="1"/>
</dbReference>
<keyword evidence="6" id="KW-1185">Reference proteome</keyword>
<dbReference type="Pfam" id="PF12796">
    <property type="entry name" value="Ank_2"/>
    <property type="match status" value="1"/>
</dbReference>
<dbReference type="PROSITE" id="PS50297">
    <property type="entry name" value="ANK_REP_REGION"/>
    <property type="match status" value="2"/>
</dbReference>
<feature type="domain" description="BTB" evidence="4">
    <location>
        <begin position="284"/>
        <end position="334"/>
    </location>
</feature>
<keyword evidence="2 3" id="KW-0040">ANK repeat</keyword>
<evidence type="ECO:0000259" key="4">
    <source>
        <dbReference type="PROSITE" id="PS50097"/>
    </source>
</evidence>
<dbReference type="EMBL" id="JAPDFW010000136">
    <property type="protein sequence ID" value="KAJ5067023.1"/>
    <property type="molecule type" value="Genomic_DNA"/>
</dbReference>
<dbReference type="InterPro" id="IPR036770">
    <property type="entry name" value="Ankyrin_rpt-contain_sf"/>
</dbReference>
<name>A0A9Q0L6N8_ANAIG</name>
<dbReference type="SMART" id="SM00248">
    <property type="entry name" value="ANK"/>
    <property type="match status" value="3"/>
</dbReference>
<dbReference type="PROSITE" id="PS50088">
    <property type="entry name" value="ANK_REPEAT"/>
    <property type="match status" value="2"/>
</dbReference>
<reference evidence="5" key="1">
    <citation type="submission" date="2022-10" db="EMBL/GenBank/DDBJ databases">
        <title>Novel sulphate-reducing endosymbionts in the free-living metamonad Anaeramoeba.</title>
        <authorList>
            <person name="Jerlstrom-Hultqvist J."/>
            <person name="Cepicka I."/>
            <person name="Gallot-Lavallee L."/>
            <person name="Salas-Leiva D."/>
            <person name="Curtis B.A."/>
            <person name="Zahonova K."/>
            <person name="Pipaliya S."/>
            <person name="Dacks J."/>
            <person name="Roger A.J."/>
        </authorList>
    </citation>
    <scope>NUCLEOTIDE SEQUENCE</scope>
    <source>
        <strain evidence="5">BMAN</strain>
    </source>
</reference>
<evidence type="ECO:0000256" key="2">
    <source>
        <dbReference type="ARBA" id="ARBA00023043"/>
    </source>
</evidence>
<dbReference type="AlphaFoldDB" id="A0A9Q0L6N8"/>
<dbReference type="SUPFAM" id="SSF48403">
    <property type="entry name" value="Ankyrin repeat"/>
    <property type="match status" value="1"/>
</dbReference>
<evidence type="ECO:0000313" key="5">
    <source>
        <dbReference type="EMBL" id="KAJ5067023.1"/>
    </source>
</evidence>
<protein>
    <submittedName>
        <fullName evidence="5">Ankyrin repeat-containing protein</fullName>
    </submittedName>
</protein>
<evidence type="ECO:0000313" key="6">
    <source>
        <dbReference type="Proteomes" id="UP001149090"/>
    </source>
</evidence>
<proteinExistence type="predicted"/>
<dbReference type="PANTHER" id="PTHR24171">
    <property type="entry name" value="ANKYRIN REPEAT DOMAIN-CONTAINING PROTEIN 39-RELATED"/>
    <property type="match status" value="1"/>
</dbReference>
<dbReference type="PRINTS" id="PR01415">
    <property type="entry name" value="ANKYRIN"/>
</dbReference>
<dbReference type="PROSITE" id="PS50097">
    <property type="entry name" value="BTB"/>
    <property type="match status" value="1"/>
</dbReference>
<feature type="repeat" description="ANK" evidence="3">
    <location>
        <begin position="38"/>
        <end position="73"/>
    </location>
</feature>
<dbReference type="Pfam" id="PF00651">
    <property type="entry name" value="BTB"/>
    <property type="match status" value="1"/>
</dbReference>
<evidence type="ECO:0000256" key="1">
    <source>
        <dbReference type="ARBA" id="ARBA00022737"/>
    </source>
</evidence>
<dbReference type="Gene3D" id="3.30.710.10">
    <property type="entry name" value="Potassium Channel Kv1.1, Chain A"/>
    <property type="match status" value="1"/>
</dbReference>
<accession>A0A9Q0L6N8</accession>
<organism evidence="5 6">
    <name type="scientific">Anaeramoeba ignava</name>
    <name type="common">Anaerobic marine amoeba</name>
    <dbReference type="NCBI Taxonomy" id="1746090"/>
    <lineage>
        <taxon>Eukaryota</taxon>
        <taxon>Metamonada</taxon>
        <taxon>Anaeramoebidae</taxon>
        <taxon>Anaeramoeba</taxon>
    </lineage>
</organism>
<dbReference type="Proteomes" id="UP001149090">
    <property type="component" value="Unassembled WGS sequence"/>
</dbReference>
<dbReference type="InterPro" id="IPR000210">
    <property type="entry name" value="BTB/POZ_dom"/>
</dbReference>
<sequence length="334" mass="39412">MGQDASTKKLFLSCEKNSIKETKFHISKGADVNFKNENEETPLHFACKNTNKNSLEIIKYLIEKGADINSKNKYKETPFHLICQYPNENSIEILKYLIEKGADINSKNKNEETPLFFALEENDQKIIHFLLMNNANPFDLSINYFSKEFIDLFSQIYSINDDLNNLLKSNDNFSDLTIQSIDSSQFKVHKLILLTRFDNDETILQKFINIYRAKLKPDDEDYDSFCSDDEKYLYRITHENQEKEDKLKEFFKEIGIESNWIESKKGRKGILEDLHKLYQENQNKDFTIITEEEKEIKVHKLILILRSELYKGMFLNAQDSSNQKKKLKKKNFMI</sequence>
<dbReference type="InterPro" id="IPR002110">
    <property type="entry name" value="Ankyrin_rpt"/>
</dbReference>
<feature type="repeat" description="ANK" evidence="3">
    <location>
        <begin position="74"/>
        <end position="109"/>
    </location>
</feature>
<dbReference type="OrthoDB" id="341259at2759"/>